<dbReference type="InterPro" id="IPR011006">
    <property type="entry name" value="CheY-like_superfamily"/>
</dbReference>
<dbReference type="InterPro" id="IPR001789">
    <property type="entry name" value="Sig_transdc_resp-reg_receiver"/>
</dbReference>
<comment type="caution">
    <text evidence="4">The sequence shown here is derived from an EMBL/GenBank/DDBJ whole genome shotgun (WGS) entry which is preliminary data.</text>
</comment>
<dbReference type="GO" id="GO:0000160">
    <property type="term" value="P:phosphorelay signal transduction system"/>
    <property type="evidence" value="ECO:0007669"/>
    <property type="project" value="InterPro"/>
</dbReference>
<evidence type="ECO:0000259" key="3">
    <source>
        <dbReference type="PROSITE" id="PS50110"/>
    </source>
</evidence>
<accession>A0A348WIG7</accession>
<protein>
    <recommendedName>
        <fullName evidence="3">Response regulatory domain-containing protein</fullName>
    </recommendedName>
</protein>
<dbReference type="Proteomes" id="UP000264719">
    <property type="component" value="Unassembled WGS sequence"/>
</dbReference>
<evidence type="ECO:0000256" key="2">
    <source>
        <dbReference type="PROSITE-ProRule" id="PRU00169"/>
    </source>
</evidence>
<organism evidence="4 5">
    <name type="scientific">Roseovarius nubinhibens</name>
    <dbReference type="NCBI Taxonomy" id="314263"/>
    <lineage>
        <taxon>Bacteria</taxon>
        <taxon>Pseudomonadati</taxon>
        <taxon>Pseudomonadota</taxon>
        <taxon>Alphaproteobacteria</taxon>
        <taxon>Rhodobacterales</taxon>
        <taxon>Roseobacteraceae</taxon>
        <taxon>Roseovarius</taxon>
    </lineage>
</organism>
<sequence>MRILLVDDDPIFTELLLAHLGHQGLTDVETAASADAALQLADQARLPYECLLLDIQMQGMDGIELCAEMRRRDDYRNVPIIMITSGDPALYMNNAFAAGATDFMQKPLNVPELIGRMNMAMMLVDSLKKERMSRETIREMVTRPSAHDQFDPSERFTFSEVSGMVDFFQLENRILRMQSGLYALSLFRIQVQDFGTLGRYSDRSEMQQLLHAMSTVITHSVNEKNLLISYLGHGRFAICVLGRTPIVLPLLQLKLAENIEAVSDLIPDLGGRKVTLKVSALSSRRILSTQAALDLLEQEMQSVNVLGDTDLPRVEAIEENIFRKAKLLGERPRPLLLG</sequence>
<dbReference type="Pfam" id="PF00072">
    <property type="entry name" value="Response_reg"/>
    <property type="match status" value="1"/>
</dbReference>
<name>A0A348WIG7_9RHOB</name>
<feature type="domain" description="Response regulatory" evidence="3">
    <location>
        <begin position="2"/>
        <end position="121"/>
    </location>
</feature>
<gene>
    <name evidence="4" type="ORF">DCS45_21010</name>
</gene>
<dbReference type="PANTHER" id="PTHR44591">
    <property type="entry name" value="STRESS RESPONSE REGULATOR PROTEIN 1"/>
    <property type="match status" value="1"/>
</dbReference>
<feature type="modified residue" description="4-aspartylphosphate" evidence="2">
    <location>
        <position position="54"/>
    </location>
</feature>
<dbReference type="PROSITE" id="PS50110">
    <property type="entry name" value="RESPONSE_REGULATORY"/>
    <property type="match status" value="1"/>
</dbReference>
<evidence type="ECO:0000313" key="5">
    <source>
        <dbReference type="Proteomes" id="UP000264719"/>
    </source>
</evidence>
<evidence type="ECO:0000256" key="1">
    <source>
        <dbReference type="ARBA" id="ARBA00022553"/>
    </source>
</evidence>
<dbReference type="AlphaFoldDB" id="A0A348WIG7"/>
<reference evidence="4 5" key="1">
    <citation type="journal article" date="2018" name="Nat. Biotechnol.">
        <title>A standardized bacterial taxonomy based on genome phylogeny substantially revises the tree of life.</title>
        <authorList>
            <person name="Parks D.H."/>
            <person name="Chuvochina M."/>
            <person name="Waite D.W."/>
            <person name="Rinke C."/>
            <person name="Skarshewski A."/>
            <person name="Chaumeil P.A."/>
            <person name="Hugenholtz P."/>
        </authorList>
    </citation>
    <scope>NUCLEOTIDE SEQUENCE [LARGE SCALE GENOMIC DNA]</scope>
    <source>
        <strain evidence="4">UBA9169</strain>
    </source>
</reference>
<dbReference type="EMBL" id="DMVW01000200">
    <property type="protein sequence ID" value="HAR54329.1"/>
    <property type="molecule type" value="Genomic_DNA"/>
</dbReference>
<dbReference type="PANTHER" id="PTHR44591:SF3">
    <property type="entry name" value="RESPONSE REGULATORY DOMAIN-CONTAINING PROTEIN"/>
    <property type="match status" value="1"/>
</dbReference>
<evidence type="ECO:0000313" key="4">
    <source>
        <dbReference type="EMBL" id="HAR54329.1"/>
    </source>
</evidence>
<proteinExistence type="predicted"/>
<dbReference type="SMART" id="SM00448">
    <property type="entry name" value="REC"/>
    <property type="match status" value="1"/>
</dbReference>
<dbReference type="InterPro" id="IPR050595">
    <property type="entry name" value="Bact_response_regulator"/>
</dbReference>
<keyword evidence="1 2" id="KW-0597">Phosphoprotein</keyword>
<dbReference type="Gene3D" id="3.40.50.2300">
    <property type="match status" value="1"/>
</dbReference>
<dbReference type="SUPFAM" id="SSF52172">
    <property type="entry name" value="CheY-like"/>
    <property type="match status" value="1"/>
</dbReference>
<dbReference type="RefSeq" id="WP_339852077.1">
    <property type="nucleotide sequence ID" value="NZ_CAXAXR010000002.1"/>
</dbReference>